<evidence type="ECO:0000256" key="1">
    <source>
        <dbReference type="SAM" id="Phobius"/>
    </source>
</evidence>
<keyword evidence="1" id="KW-0812">Transmembrane</keyword>
<gene>
    <name evidence="2" type="ORF">SAMN05421848_3003</name>
</gene>
<dbReference type="Proteomes" id="UP000199046">
    <property type="component" value="Unassembled WGS sequence"/>
</dbReference>
<accession>A0A1I1MLG6</accession>
<feature type="transmembrane region" description="Helical" evidence="1">
    <location>
        <begin position="7"/>
        <end position="25"/>
    </location>
</feature>
<sequence>MTTSRWAGIMAGLIMIAIVVPFTLLSRVHAWYGSFLLWALMGIVIIAFNAWTTRRFRTLTQDLEQDGPHE</sequence>
<dbReference type="EMBL" id="FOLY01000007">
    <property type="protein sequence ID" value="SFC85672.1"/>
    <property type="molecule type" value="Genomic_DNA"/>
</dbReference>
<name>A0A1I1MLG6_9GAMM</name>
<keyword evidence="1" id="KW-0472">Membrane</keyword>
<keyword evidence="1" id="KW-1133">Transmembrane helix</keyword>
<evidence type="ECO:0000313" key="2">
    <source>
        <dbReference type="EMBL" id="SFC85672.1"/>
    </source>
</evidence>
<evidence type="ECO:0000313" key="3">
    <source>
        <dbReference type="Proteomes" id="UP000199046"/>
    </source>
</evidence>
<feature type="transmembrane region" description="Helical" evidence="1">
    <location>
        <begin position="31"/>
        <end position="51"/>
    </location>
</feature>
<reference evidence="3" key="1">
    <citation type="submission" date="2016-10" db="EMBL/GenBank/DDBJ databases">
        <authorList>
            <person name="Varghese N."/>
            <person name="Submissions S."/>
        </authorList>
    </citation>
    <scope>NUCLEOTIDE SEQUENCE [LARGE SCALE GENOMIC DNA]</scope>
    <source>
        <strain evidence="3">DSM 23439</strain>
    </source>
</reference>
<protein>
    <submittedName>
        <fullName evidence="2">Uncharacterized protein</fullName>
    </submittedName>
</protein>
<proteinExistence type="predicted"/>
<keyword evidence="3" id="KW-1185">Reference proteome</keyword>
<dbReference type="OrthoDB" id="1808939at2"/>
<dbReference type="AlphaFoldDB" id="A0A1I1MLG6"/>
<dbReference type="RefSeq" id="WP_090135651.1">
    <property type="nucleotide sequence ID" value="NZ_FOLY01000007.1"/>
</dbReference>
<organism evidence="2 3">
    <name type="scientific">Kushneria avicenniae</name>
    <dbReference type="NCBI Taxonomy" id="402385"/>
    <lineage>
        <taxon>Bacteria</taxon>
        <taxon>Pseudomonadati</taxon>
        <taxon>Pseudomonadota</taxon>
        <taxon>Gammaproteobacteria</taxon>
        <taxon>Oceanospirillales</taxon>
        <taxon>Halomonadaceae</taxon>
        <taxon>Kushneria</taxon>
    </lineage>
</organism>